<evidence type="ECO:0000256" key="11">
    <source>
        <dbReference type="ARBA" id="ARBA00032235"/>
    </source>
</evidence>
<proteinExistence type="inferred from homology"/>
<dbReference type="PROSITE" id="PS50880">
    <property type="entry name" value="TOPRIM"/>
    <property type="match status" value="1"/>
</dbReference>
<evidence type="ECO:0000256" key="4">
    <source>
        <dbReference type="ARBA" id="ARBA00022723"/>
    </source>
</evidence>
<evidence type="ECO:0000256" key="1">
    <source>
        <dbReference type="ARBA" id="ARBA00000213"/>
    </source>
</evidence>
<accession>A0ABQ4PNK9</accession>
<dbReference type="InterPro" id="IPR013824">
    <property type="entry name" value="Topo_IA_cen_sub1"/>
</dbReference>
<dbReference type="SMART" id="SM00437">
    <property type="entry name" value="TOP1Ac"/>
    <property type="match status" value="1"/>
</dbReference>
<dbReference type="InterPro" id="IPR013826">
    <property type="entry name" value="Topo_IA_cen_sub3"/>
</dbReference>
<keyword evidence="7" id="KW-0238">DNA-binding</keyword>
<name>A0ABQ4PNK9_9GAMM</name>
<evidence type="ECO:0000256" key="5">
    <source>
        <dbReference type="ARBA" id="ARBA00022842"/>
    </source>
</evidence>
<dbReference type="PROSITE" id="PS00396">
    <property type="entry name" value="TOPO_IA_1"/>
    <property type="match status" value="1"/>
</dbReference>
<dbReference type="InterPro" id="IPR023405">
    <property type="entry name" value="Topo_IA_core_domain"/>
</dbReference>
<dbReference type="Gene3D" id="1.10.460.10">
    <property type="entry name" value="Topoisomerase I, domain 2"/>
    <property type="match status" value="1"/>
</dbReference>
<dbReference type="PROSITE" id="PS52039">
    <property type="entry name" value="TOPO_IA_2"/>
    <property type="match status" value="1"/>
</dbReference>
<dbReference type="Proteomes" id="UP000761574">
    <property type="component" value="Unassembled WGS sequence"/>
</dbReference>
<dbReference type="CDD" id="cd00186">
    <property type="entry name" value="TOP1Ac"/>
    <property type="match status" value="1"/>
</dbReference>
<sequence>MILYIAEKPSLGRAIADVLPKPLKKGDGFITAANGDCVSWCIGHLLEQAEPDTYDSAYKSWKFEHLPIIPTQWKMKPKPKTCSQLTVLRGLVKQASQLVNAGDPDREGQLLVDEVIAHLGVKGDKLNQTMRLLVSDLNPQAVKRALGQLRSNREFIPLSTSALARSRADWLYGMNMTRAYTLQGRKVGYQGVLSVGRVQTPLLGLVVRRDAEIAQFVSKPFYEVLANLTTDKDQSFKAKWQPSEACLPYMDDEGRVLSKGLAQNVISRISHQTAVVTRLNSKDKQQHQPLPYSLSSLQIDAAKRFGMSAKAVLDTCQSLYERHKLITYPRSDSRYLPKEQLVLAPGVIKAIIGGAPELVQGIESPDPKIKSKAWNDSKVDAHHAIIPTEKRANLGSLNQAEQQIYLHVARQYLAQFYPPYLYHETQVEVDIVKGRFTTKAKQDRALGWKQLFPATSTSKSAAQDEADTLQQLPPLIKGQTLHSGLAELVEKNTQAPKAFSDATLLAAMTGINRYVTDPEIRKILKDTDGLGTEATRAGIIELLFKRGFLQRQGKSIVATEVGKGLINSLPASATTPDMTALWESHLDAICRKEAKYQSFMTPLIDSLEQLIAQAGAQLPTSLQGVKAPSGQFIKRRGKASSAKASTFAGKKSNGRSSRTKAK</sequence>
<evidence type="ECO:0000256" key="8">
    <source>
        <dbReference type="ARBA" id="ARBA00023235"/>
    </source>
</evidence>
<dbReference type="EMBL" id="BPFB01000045">
    <property type="protein sequence ID" value="GIU50081.1"/>
    <property type="molecule type" value="Genomic_DNA"/>
</dbReference>
<keyword evidence="4" id="KW-0479">Metal-binding</keyword>
<keyword evidence="8" id="KW-0413">Isomerase</keyword>
<dbReference type="Gene3D" id="2.70.20.10">
    <property type="entry name" value="Topoisomerase I, domain 3"/>
    <property type="match status" value="1"/>
</dbReference>
<evidence type="ECO:0000256" key="12">
    <source>
        <dbReference type="ARBA" id="ARBA00032877"/>
    </source>
</evidence>
<dbReference type="EC" id="5.6.2.1" evidence="3"/>
<evidence type="ECO:0000256" key="9">
    <source>
        <dbReference type="ARBA" id="ARBA00030003"/>
    </source>
</evidence>
<dbReference type="RefSeq" id="WP_119979080.1">
    <property type="nucleotide sequence ID" value="NZ_BPFB01000045.1"/>
</dbReference>
<comment type="similarity">
    <text evidence="2">Belongs to the type IA topoisomerase family.</text>
</comment>
<keyword evidence="17" id="KW-1185">Reference proteome</keyword>
<protein>
    <recommendedName>
        <fullName evidence="3">DNA topoisomerase</fullName>
        <ecNumber evidence="3">5.6.2.1</ecNumber>
    </recommendedName>
    <alternativeName>
        <fullName evidence="12">Omega-protein</fullName>
    </alternativeName>
    <alternativeName>
        <fullName evidence="11">Relaxing enzyme</fullName>
    </alternativeName>
    <alternativeName>
        <fullName evidence="9">Swivelase</fullName>
    </alternativeName>
    <alternativeName>
        <fullName evidence="10">Untwisting enzyme</fullName>
    </alternativeName>
</protein>
<dbReference type="InterPro" id="IPR003601">
    <property type="entry name" value="Topo_IA_2"/>
</dbReference>
<dbReference type="NCBIfam" id="NF005829">
    <property type="entry name" value="PRK07726.1"/>
    <property type="match status" value="1"/>
</dbReference>
<evidence type="ECO:0000256" key="7">
    <source>
        <dbReference type="ARBA" id="ARBA00023125"/>
    </source>
</evidence>
<dbReference type="InterPro" id="IPR003602">
    <property type="entry name" value="Topo_IA_DNA-bd_dom"/>
</dbReference>
<feature type="domain" description="Topo IA-type catalytic" evidence="15">
    <location>
        <begin position="155"/>
        <end position="611"/>
    </location>
</feature>
<dbReference type="InterPro" id="IPR034144">
    <property type="entry name" value="TOPRIM_TopoIII"/>
</dbReference>
<comment type="caution">
    <text evidence="16">The sequence shown here is derived from an EMBL/GenBank/DDBJ whole genome shotgun (WGS) entry which is preliminary data.</text>
</comment>
<dbReference type="NCBIfam" id="TIGR01056">
    <property type="entry name" value="topB"/>
    <property type="match status" value="1"/>
</dbReference>
<evidence type="ECO:0000313" key="17">
    <source>
        <dbReference type="Proteomes" id="UP000761574"/>
    </source>
</evidence>
<gene>
    <name evidence="16" type="primary">topB</name>
    <name evidence="16" type="ORF">TUM4630_30200</name>
</gene>
<keyword evidence="6" id="KW-0799">Topoisomerase</keyword>
<dbReference type="InterPro" id="IPR023406">
    <property type="entry name" value="Topo_IA_AS"/>
</dbReference>
<evidence type="ECO:0000256" key="6">
    <source>
        <dbReference type="ARBA" id="ARBA00023029"/>
    </source>
</evidence>
<dbReference type="Gene3D" id="1.10.290.10">
    <property type="entry name" value="Topoisomerase I, domain 4"/>
    <property type="match status" value="1"/>
</dbReference>
<dbReference type="InterPro" id="IPR013825">
    <property type="entry name" value="Topo_IA_cen_sub2"/>
</dbReference>
<dbReference type="InterPro" id="IPR000380">
    <property type="entry name" value="Topo_IA"/>
</dbReference>
<evidence type="ECO:0000259" key="14">
    <source>
        <dbReference type="PROSITE" id="PS50880"/>
    </source>
</evidence>
<dbReference type="CDD" id="cd03362">
    <property type="entry name" value="TOPRIM_TopoIA_TopoIII"/>
    <property type="match status" value="1"/>
</dbReference>
<dbReference type="InterPro" id="IPR005738">
    <property type="entry name" value="TopoIII"/>
</dbReference>
<dbReference type="Gene3D" id="3.40.50.140">
    <property type="match status" value="1"/>
</dbReference>
<dbReference type="PRINTS" id="PR00417">
    <property type="entry name" value="PRTPISMRASEI"/>
</dbReference>
<dbReference type="InterPro" id="IPR013497">
    <property type="entry name" value="Topo_IA_cen"/>
</dbReference>
<dbReference type="InterPro" id="IPR006171">
    <property type="entry name" value="TOPRIM_dom"/>
</dbReference>
<feature type="domain" description="Toprim" evidence="14">
    <location>
        <begin position="1"/>
        <end position="134"/>
    </location>
</feature>
<feature type="region of interest" description="Disordered" evidence="13">
    <location>
        <begin position="631"/>
        <end position="662"/>
    </location>
</feature>
<dbReference type="Pfam" id="PF01751">
    <property type="entry name" value="Toprim"/>
    <property type="match status" value="1"/>
</dbReference>
<keyword evidence="5" id="KW-0460">Magnesium</keyword>
<evidence type="ECO:0000256" key="13">
    <source>
        <dbReference type="SAM" id="MobiDB-lite"/>
    </source>
</evidence>
<dbReference type="PANTHER" id="PTHR11390">
    <property type="entry name" value="PROKARYOTIC DNA TOPOISOMERASE"/>
    <property type="match status" value="1"/>
</dbReference>
<evidence type="ECO:0000256" key="3">
    <source>
        <dbReference type="ARBA" id="ARBA00012891"/>
    </source>
</evidence>
<evidence type="ECO:0000256" key="10">
    <source>
        <dbReference type="ARBA" id="ARBA00031985"/>
    </source>
</evidence>
<reference evidence="16 17" key="1">
    <citation type="submission" date="2021-05" db="EMBL/GenBank/DDBJ databases">
        <title>Molecular characterization for Shewanella algae harboring chromosomal blaOXA-55-like strains isolated from clinical and environment sample.</title>
        <authorList>
            <person name="Ohama Y."/>
            <person name="Aoki K."/>
            <person name="Harada S."/>
            <person name="Moriya K."/>
            <person name="Ishii Y."/>
            <person name="Tateda K."/>
        </authorList>
    </citation>
    <scope>NUCLEOTIDE SEQUENCE [LARGE SCALE GENOMIC DNA]</scope>
    <source>
        <strain evidence="16 17">LMG 23746</strain>
    </source>
</reference>
<evidence type="ECO:0000256" key="2">
    <source>
        <dbReference type="ARBA" id="ARBA00009446"/>
    </source>
</evidence>
<dbReference type="Pfam" id="PF01131">
    <property type="entry name" value="Topoisom_bac"/>
    <property type="match status" value="1"/>
</dbReference>
<dbReference type="PANTHER" id="PTHR11390:SF21">
    <property type="entry name" value="DNA TOPOISOMERASE 3-ALPHA"/>
    <property type="match status" value="1"/>
</dbReference>
<dbReference type="SMART" id="SM00493">
    <property type="entry name" value="TOPRIM"/>
    <property type="match status" value="1"/>
</dbReference>
<evidence type="ECO:0000313" key="16">
    <source>
        <dbReference type="EMBL" id="GIU50081.1"/>
    </source>
</evidence>
<evidence type="ECO:0000259" key="15">
    <source>
        <dbReference type="PROSITE" id="PS52039"/>
    </source>
</evidence>
<dbReference type="SUPFAM" id="SSF56712">
    <property type="entry name" value="Prokaryotic type I DNA topoisomerase"/>
    <property type="match status" value="1"/>
</dbReference>
<dbReference type="SMART" id="SM00436">
    <property type="entry name" value="TOP1Bc"/>
    <property type="match status" value="1"/>
</dbReference>
<comment type="catalytic activity">
    <reaction evidence="1">
        <text>ATP-independent breakage of single-stranded DNA, followed by passage and rejoining.</text>
        <dbReference type="EC" id="5.6.2.1"/>
    </reaction>
</comment>
<organism evidence="16 17">
    <name type="scientific">Shewanella algidipiscicola</name>
    <dbReference type="NCBI Taxonomy" id="614070"/>
    <lineage>
        <taxon>Bacteria</taxon>
        <taxon>Pseudomonadati</taxon>
        <taxon>Pseudomonadota</taxon>
        <taxon>Gammaproteobacteria</taxon>
        <taxon>Alteromonadales</taxon>
        <taxon>Shewanellaceae</taxon>
        <taxon>Shewanella</taxon>
    </lineage>
</organism>